<proteinExistence type="predicted"/>
<evidence type="ECO:0000259" key="2">
    <source>
        <dbReference type="Pfam" id="PF06972"/>
    </source>
</evidence>
<dbReference type="PANTHER" id="PTHR46775">
    <property type="entry name" value="FLOCCULATION PROTEIN (DUF1296)"/>
    <property type="match status" value="1"/>
</dbReference>
<dbReference type="SUPFAM" id="SSF46934">
    <property type="entry name" value="UBA-like"/>
    <property type="match status" value="1"/>
</dbReference>
<reference evidence="3 4" key="1">
    <citation type="journal article" date="2014" name="PLoS ONE">
        <title>Global Analysis of Gene Expression Profiles in Physic Nut (Jatropha curcas L.) Seedlings Exposed to Salt Stress.</title>
        <authorList>
            <person name="Zhang L."/>
            <person name="Zhang C."/>
            <person name="Wu P."/>
            <person name="Chen Y."/>
            <person name="Li M."/>
            <person name="Jiang H."/>
            <person name="Wu G."/>
        </authorList>
    </citation>
    <scope>NUCLEOTIDE SEQUENCE [LARGE SCALE GENOMIC DNA]</scope>
    <source>
        <strain evidence="4">cv. GZQX0401</strain>
        <tissue evidence="3">Young leaves</tissue>
    </source>
</reference>
<feature type="compositionally biased region" description="Basic and acidic residues" evidence="1">
    <location>
        <begin position="171"/>
        <end position="182"/>
    </location>
</feature>
<gene>
    <name evidence="3" type="ORF">JCGZ_01071</name>
</gene>
<feature type="region of interest" description="Disordered" evidence="1">
    <location>
        <begin position="301"/>
        <end position="356"/>
    </location>
</feature>
<accession>A0A067L5E8</accession>
<dbReference type="EMBL" id="KK914353">
    <property type="protein sequence ID" value="KDP39314.1"/>
    <property type="molecule type" value="Genomic_DNA"/>
</dbReference>
<dbReference type="InterPro" id="IPR044277">
    <property type="entry name" value="GIP1"/>
</dbReference>
<feature type="domain" description="GBF-interacting protein 1 N-terminal" evidence="2">
    <location>
        <begin position="15"/>
        <end position="75"/>
    </location>
</feature>
<dbReference type="STRING" id="180498.A0A067L5E8"/>
<dbReference type="GO" id="GO:0051082">
    <property type="term" value="F:unfolded protein binding"/>
    <property type="evidence" value="ECO:0007669"/>
    <property type="project" value="TreeGrafter"/>
</dbReference>
<dbReference type="Proteomes" id="UP000027138">
    <property type="component" value="Unassembled WGS sequence"/>
</dbReference>
<evidence type="ECO:0000313" key="3">
    <source>
        <dbReference type="EMBL" id="KDP39314.1"/>
    </source>
</evidence>
<dbReference type="InterPro" id="IPR009060">
    <property type="entry name" value="UBA-like_sf"/>
</dbReference>
<feature type="compositionally biased region" description="Basic and acidic residues" evidence="1">
    <location>
        <begin position="108"/>
        <end position="119"/>
    </location>
</feature>
<dbReference type="AlphaFoldDB" id="A0A067L5E8"/>
<dbReference type="Pfam" id="PF06972">
    <property type="entry name" value="GIP1_N"/>
    <property type="match status" value="1"/>
</dbReference>
<feature type="region of interest" description="Disordered" evidence="1">
    <location>
        <begin position="65"/>
        <end position="229"/>
    </location>
</feature>
<dbReference type="InterPro" id="IPR009719">
    <property type="entry name" value="GIP1_N"/>
</dbReference>
<feature type="compositionally biased region" description="Gly residues" evidence="1">
    <location>
        <begin position="80"/>
        <end position="89"/>
    </location>
</feature>
<feature type="compositionally biased region" description="Low complexity" evidence="1">
    <location>
        <begin position="144"/>
        <end position="161"/>
    </location>
</feature>
<dbReference type="OrthoDB" id="753279at2759"/>
<feature type="compositionally biased region" description="Polar residues" evidence="1">
    <location>
        <begin position="193"/>
        <end position="225"/>
    </location>
</feature>
<feature type="compositionally biased region" description="Polar residues" evidence="1">
    <location>
        <begin position="124"/>
        <end position="143"/>
    </location>
</feature>
<feature type="compositionally biased region" description="Low complexity" evidence="1">
    <location>
        <begin position="324"/>
        <end position="343"/>
    </location>
</feature>
<feature type="region of interest" description="Disordered" evidence="1">
    <location>
        <begin position="413"/>
        <end position="437"/>
    </location>
</feature>
<keyword evidence="4" id="KW-1185">Reference proteome</keyword>
<dbReference type="PANTHER" id="PTHR46775:SF2">
    <property type="entry name" value="GBF-INTERACTING PROTEIN 1-LIKE"/>
    <property type="match status" value="1"/>
</dbReference>
<protein>
    <recommendedName>
        <fullName evidence="2">GBF-interacting protein 1 N-terminal domain-containing protein</fullName>
    </recommendedName>
</protein>
<dbReference type="KEGG" id="jcu:105633127"/>
<dbReference type="GO" id="GO:0005634">
    <property type="term" value="C:nucleus"/>
    <property type="evidence" value="ECO:0007669"/>
    <property type="project" value="TreeGrafter"/>
</dbReference>
<evidence type="ECO:0000313" key="4">
    <source>
        <dbReference type="Proteomes" id="UP000027138"/>
    </source>
</evidence>
<evidence type="ECO:0000256" key="1">
    <source>
        <dbReference type="SAM" id="MobiDB-lite"/>
    </source>
</evidence>
<name>A0A067L5E8_JATCU</name>
<organism evidence="3 4">
    <name type="scientific">Jatropha curcas</name>
    <name type="common">Barbados nut</name>
    <dbReference type="NCBI Taxonomy" id="180498"/>
    <lineage>
        <taxon>Eukaryota</taxon>
        <taxon>Viridiplantae</taxon>
        <taxon>Streptophyta</taxon>
        <taxon>Embryophyta</taxon>
        <taxon>Tracheophyta</taxon>
        <taxon>Spermatophyta</taxon>
        <taxon>Magnoliopsida</taxon>
        <taxon>eudicotyledons</taxon>
        <taxon>Gunneridae</taxon>
        <taxon>Pentapetalae</taxon>
        <taxon>rosids</taxon>
        <taxon>fabids</taxon>
        <taxon>Malpighiales</taxon>
        <taxon>Euphorbiaceae</taxon>
        <taxon>Crotonoideae</taxon>
        <taxon>Jatropheae</taxon>
        <taxon>Jatropha</taxon>
    </lineage>
</organism>
<sequence length="781" mass="81888">MSNSSGGGGAARVTIPESVRKTIQSIREITGKQHSDEDIYSVLTDCSMDPNDTAQKLLYLDTFHEVKRKRERKKEMPGTQGRGARGGRGNHSANHAYPDAVGVRNAAPRRENGATHMTERAPSTAGQKTNNKAVTEIKASTVTPNGPSSLPNGGSSLGHSPESPARGVVHSTKDGSDIDKKKPGTALLPTPSSPATNQISEHMIQVQQGKPASSSNDQPTSTISASVPGVYSSASDPVLAPTMTWISGTIGAIKQEVGSQQRAAGSNQIQGNNLVSDDVGSELPKNEISASTIIHSVIKRKVPGKSANEKPESSETLQPSLPADDTSLAVGSSSSSQDSDIPSKAVSSEDAHTDDSSCLLPVQTVTNGHVTFPNHFKVPEALKSGLTFGSFDVNSGPGTKNCNGNSCDINSTHATESSHGTDETARETSSSNQSISSTVLVDHPDQLESPEQVFENATKSEGIATSDADPKSNKASQEMMLLPEGQQNSVVQIAPSYGFGIVSTVPGGQLVQIEGYESQTQDVSCLSGFVSENPMASSIPSPSPSPPVQNSVAVSPQPMVFRPPYPPSYFPYGHFFNPYFIPPMHQFLSHNGLAQQPSTGNAYLTPTATAPAPGVKFPFQQFKPGTSTGNPTPIGMQPIYGSYGSSPVSFNPVPAVTSGSPASNEDVSASQLKESQIYTTGPLNDGSAWISPPGQELSSLHLNSLYHITPQGQHLAFSPAQAGHGPFPGIYPPVQAIAAAPSTVNPHLQQPQAVSAAVETSAHPSSAYQQTHLGQINWNSY</sequence>